<name>H1Y4E5_9SPHI</name>
<dbReference type="EMBL" id="CM001403">
    <property type="protein sequence ID" value="EHQ25779.1"/>
    <property type="molecule type" value="Genomic_DNA"/>
</dbReference>
<sequence>MAILCLLLPLASPALQIYLSSLRIRNRINISIGIIALLATVLGFVSTAFGTAMIMQMLSNKGIHCGVPAGGFFVLGITLTVAATPVIALIGLHNYRKTRIS</sequence>
<dbReference type="RefSeq" id="WP_008505662.1">
    <property type="nucleotide sequence ID" value="NZ_CM001403.1"/>
</dbReference>
<gene>
    <name evidence="2" type="ORF">Mucpa_1622</name>
</gene>
<proteinExistence type="predicted"/>
<accession>H1Y4E5</accession>
<keyword evidence="1" id="KW-0812">Transmembrane</keyword>
<dbReference type="Proteomes" id="UP000002774">
    <property type="component" value="Chromosome"/>
</dbReference>
<keyword evidence="3" id="KW-1185">Reference proteome</keyword>
<protein>
    <submittedName>
        <fullName evidence="2">Uncharacterized protein</fullName>
    </submittedName>
</protein>
<keyword evidence="1" id="KW-1133">Transmembrane helix</keyword>
<organism evidence="2 3">
    <name type="scientific">Mucilaginibacter paludis DSM 18603</name>
    <dbReference type="NCBI Taxonomy" id="714943"/>
    <lineage>
        <taxon>Bacteria</taxon>
        <taxon>Pseudomonadati</taxon>
        <taxon>Bacteroidota</taxon>
        <taxon>Sphingobacteriia</taxon>
        <taxon>Sphingobacteriales</taxon>
        <taxon>Sphingobacteriaceae</taxon>
        <taxon>Mucilaginibacter</taxon>
    </lineage>
</organism>
<evidence type="ECO:0000256" key="1">
    <source>
        <dbReference type="SAM" id="Phobius"/>
    </source>
</evidence>
<evidence type="ECO:0000313" key="2">
    <source>
        <dbReference type="EMBL" id="EHQ25779.1"/>
    </source>
</evidence>
<reference evidence="2" key="1">
    <citation type="submission" date="2011-09" db="EMBL/GenBank/DDBJ databases">
        <title>The permanent draft genome of Mucilaginibacter paludis DSM 18603.</title>
        <authorList>
            <consortium name="US DOE Joint Genome Institute (JGI-PGF)"/>
            <person name="Lucas S."/>
            <person name="Han J."/>
            <person name="Lapidus A."/>
            <person name="Bruce D."/>
            <person name="Goodwin L."/>
            <person name="Pitluck S."/>
            <person name="Peters L."/>
            <person name="Kyrpides N."/>
            <person name="Mavromatis K."/>
            <person name="Ivanova N."/>
            <person name="Mikhailova N."/>
            <person name="Held B."/>
            <person name="Detter J.C."/>
            <person name="Tapia R."/>
            <person name="Han C."/>
            <person name="Land M."/>
            <person name="Hauser L."/>
            <person name="Markowitz V."/>
            <person name="Cheng J.-F."/>
            <person name="Hugenholtz P."/>
            <person name="Woyke T."/>
            <person name="Wu D."/>
            <person name="Tindall B."/>
            <person name="Brambilla E."/>
            <person name="Klenk H.-P."/>
            <person name="Eisen J.A."/>
        </authorList>
    </citation>
    <scope>NUCLEOTIDE SEQUENCE [LARGE SCALE GENOMIC DNA]</scope>
    <source>
        <strain evidence="2">DSM 18603</strain>
    </source>
</reference>
<dbReference type="AlphaFoldDB" id="H1Y4E5"/>
<evidence type="ECO:0000313" key="3">
    <source>
        <dbReference type="Proteomes" id="UP000002774"/>
    </source>
</evidence>
<dbReference type="HOGENOM" id="CLU_2288363_0_0_10"/>
<keyword evidence="1" id="KW-0472">Membrane</keyword>
<feature type="transmembrane region" description="Helical" evidence="1">
    <location>
        <begin position="67"/>
        <end position="92"/>
    </location>
</feature>
<feature type="transmembrane region" description="Helical" evidence="1">
    <location>
        <begin position="32"/>
        <end position="55"/>
    </location>
</feature>